<dbReference type="InterPro" id="IPR008868">
    <property type="entry name" value="TniB"/>
</dbReference>
<name>A0A1A9MXU7_9BURK</name>
<proteinExistence type="predicted"/>
<dbReference type="Proteomes" id="UP000078116">
    <property type="component" value="Unassembled WGS sequence"/>
</dbReference>
<dbReference type="Proteomes" id="UP000077961">
    <property type="component" value="Unassembled WGS sequence"/>
</dbReference>
<gene>
    <name evidence="2" type="ORF">A6V36_13675</name>
    <name evidence="3" type="ORF">A6V37_09530</name>
</gene>
<reference evidence="4 5" key="1">
    <citation type="submission" date="2016-04" db="EMBL/GenBank/DDBJ databases">
        <title>Reclassification of Paraburkholderia panaciterrae (Farh et al. 2015) Dobritsa &amp; Samadpour 2016 as a later homotypic synonym of Paraburkholderia ginsengiterrae (Farh et al. 2015) Dobritsa &amp; Samadpour 2016.</title>
        <authorList>
            <person name="Dobritsa A.P."/>
            <person name="Kutumbaka K."/>
            <person name="Samadpour M."/>
        </authorList>
    </citation>
    <scope>NUCLEOTIDE SEQUENCE [LARGE SCALE GENOMIC DNA]</scope>
    <source>
        <strain evidence="3 5">DCY85</strain>
        <strain evidence="2 4">DCY85-1</strain>
    </source>
</reference>
<evidence type="ECO:0000313" key="2">
    <source>
        <dbReference type="EMBL" id="OAJ52459.1"/>
    </source>
</evidence>
<evidence type="ECO:0008006" key="6">
    <source>
        <dbReference type="Google" id="ProtNLM"/>
    </source>
</evidence>
<evidence type="ECO:0000256" key="1">
    <source>
        <dbReference type="SAM" id="MobiDB-lite"/>
    </source>
</evidence>
<dbReference type="InterPro" id="IPR027417">
    <property type="entry name" value="P-loop_NTPase"/>
</dbReference>
<protein>
    <recommendedName>
        <fullName evidence="6">Transposase</fullName>
    </recommendedName>
</protein>
<dbReference type="Pfam" id="PF05621">
    <property type="entry name" value="TniB"/>
    <property type="match status" value="1"/>
</dbReference>
<feature type="compositionally biased region" description="Basic residues" evidence="1">
    <location>
        <begin position="319"/>
        <end position="331"/>
    </location>
</feature>
<comment type="caution">
    <text evidence="3">The sequence shown here is derived from an EMBL/GenBank/DDBJ whole genome shotgun (WGS) entry which is preliminary data.</text>
</comment>
<dbReference type="AlphaFoldDB" id="A0A1A9MXU7"/>
<dbReference type="EMBL" id="LXKA01000371">
    <property type="protein sequence ID" value="OAJ52667.1"/>
    <property type="molecule type" value="Genomic_DNA"/>
</dbReference>
<accession>A0A1A9MXU7</accession>
<keyword evidence="4" id="KW-1185">Reference proteome</keyword>
<dbReference type="EMBL" id="LXJZ01000231">
    <property type="protein sequence ID" value="OAJ52459.1"/>
    <property type="molecule type" value="Genomic_DNA"/>
</dbReference>
<evidence type="ECO:0000313" key="4">
    <source>
        <dbReference type="Proteomes" id="UP000077961"/>
    </source>
</evidence>
<evidence type="ECO:0000313" key="5">
    <source>
        <dbReference type="Proteomes" id="UP000078116"/>
    </source>
</evidence>
<dbReference type="RefSeq" id="WP_064271909.1">
    <property type="nucleotide sequence ID" value="NZ_LXJZ01000231.1"/>
</dbReference>
<dbReference type="SUPFAM" id="SSF52540">
    <property type="entry name" value="P-loop containing nucleoside triphosphate hydrolases"/>
    <property type="match status" value="1"/>
</dbReference>
<sequence length="340" mass="38042">MKKQKPPISLIEDTLVPHQPFENATSRLEQCFAFSHSKREPICIAVVGESRTGKSRVLTEFSDAHPITRSEEGLHIPILCVTAPSKPTVKGLAETMLEGMQDQTLNSGTENYKTRRLVRLMKECGTLMILIDEFQHFVDKASDRVIYDAADWLKTLVDKLRCVLVVAGLPSSVGILTQNEQFQGRFYAPVHMPRFDWKIEAHRDEFIAILGAFHESMSRYFDLPKLDDRGMAFRCYCGSGGLIGYVTKFLRQVVWNAIDGGKETITLADLAAAQDQAIWAEEGRTDLLNPFSRSFRPTPNDQLLSAAHTIGKSVEPPPKSRRGATGRSKRMTSREALSAT</sequence>
<evidence type="ECO:0000313" key="3">
    <source>
        <dbReference type="EMBL" id="OAJ52667.1"/>
    </source>
</evidence>
<dbReference type="STRING" id="1462993.A6V36_13675"/>
<dbReference type="Gene3D" id="3.40.50.300">
    <property type="entry name" value="P-loop containing nucleotide triphosphate hydrolases"/>
    <property type="match status" value="1"/>
</dbReference>
<feature type="region of interest" description="Disordered" evidence="1">
    <location>
        <begin position="308"/>
        <end position="340"/>
    </location>
</feature>
<organism evidence="3 5">
    <name type="scientific">Paraburkholderia ginsengiterrae</name>
    <dbReference type="NCBI Taxonomy" id="1462993"/>
    <lineage>
        <taxon>Bacteria</taxon>
        <taxon>Pseudomonadati</taxon>
        <taxon>Pseudomonadota</taxon>
        <taxon>Betaproteobacteria</taxon>
        <taxon>Burkholderiales</taxon>
        <taxon>Burkholderiaceae</taxon>
        <taxon>Paraburkholderia</taxon>
    </lineage>
</organism>